<name>A0A9N8ZQD4_9GLOM</name>
<accession>A0A9N8ZQD4</accession>
<gene>
    <name evidence="1" type="ORF">AMORRO_LOCUS3374</name>
</gene>
<comment type="caution">
    <text evidence="1">The sequence shown here is derived from an EMBL/GenBank/DDBJ whole genome shotgun (WGS) entry which is preliminary data.</text>
</comment>
<evidence type="ECO:0000313" key="1">
    <source>
        <dbReference type="EMBL" id="CAG8503617.1"/>
    </source>
</evidence>
<organism evidence="1 2">
    <name type="scientific">Acaulospora morrowiae</name>
    <dbReference type="NCBI Taxonomy" id="94023"/>
    <lineage>
        <taxon>Eukaryota</taxon>
        <taxon>Fungi</taxon>
        <taxon>Fungi incertae sedis</taxon>
        <taxon>Mucoromycota</taxon>
        <taxon>Glomeromycotina</taxon>
        <taxon>Glomeromycetes</taxon>
        <taxon>Diversisporales</taxon>
        <taxon>Acaulosporaceae</taxon>
        <taxon>Acaulospora</taxon>
    </lineage>
</organism>
<dbReference type="AlphaFoldDB" id="A0A9N8ZQD4"/>
<keyword evidence="2" id="KW-1185">Reference proteome</keyword>
<dbReference type="EMBL" id="CAJVPV010001645">
    <property type="protein sequence ID" value="CAG8503617.1"/>
    <property type="molecule type" value="Genomic_DNA"/>
</dbReference>
<evidence type="ECO:0000313" key="2">
    <source>
        <dbReference type="Proteomes" id="UP000789342"/>
    </source>
</evidence>
<proteinExistence type="predicted"/>
<protein>
    <submittedName>
        <fullName evidence="1">18430_t:CDS:1</fullName>
    </submittedName>
</protein>
<sequence>MKDLMVIGLRNKIIFLKVPCITFSKLYELNNDLNPNAFKKQQTIVILNLIKKNVRKGCVDINDFEQELVKAIR</sequence>
<reference evidence="1" key="1">
    <citation type="submission" date="2021-06" db="EMBL/GenBank/DDBJ databases">
        <authorList>
            <person name="Kallberg Y."/>
            <person name="Tangrot J."/>
            <person name="Rosling A."/>
        </authorList>
    </citation>
    <scope>NUCLEOTIDE SEQUENCE</scope>
    <source>
        <strain evidence="1">CL551</strain>
    </source>
</reference>
<dbReference type="Proteomes" id="UP000789342">
    <property type="component" value="Unassembled WGS sequence"/>
</dbReference>